<feature type="domain" description="Autotransporter" evidence="1">
    <location>
        <begin position="1"/>
        <end position="272"/>
    </location>
</feature>
<dbReference type="SUPFAM" id="SSF103515">
    <property type="entry name" value="Autotransporter"/>
    <property type="match status" value="1"/>
</dbReference>
<organism evidence="2 3">
    <name type="scientific">Rotaria magnacalcarata</name>
    <dbReference type="NCBI Taxonomy" id="392030"/>
    <lineage>
        <taxon>Eukaryota</taxon>
        <taxon>Metazoa</taxon>
        <taxon>Spiralia</taxon>
        <taxon>Gnathifera</taxon>
        <taxon>Rotifera</taxon>
        <taxon>Eurotatoria</taxon>
        <taxon>Bdelloidea</taxon>
        <taxon>Philodinida</taxon>
        <taxon>Philodinidae</taxon>
        <taxon>Rotaria</taxon>
    </lineage>
</organism>
<dbReference type="PROSITE" id="PS51208">
    <property type="entry name" value="AUTOTRANSPORTER"/>
    <property type="match status" value="1"/>
</dbReference>
<dbReference type="InterPro" id="IPR005546">
    <property type="entry name" value="Autotransporte_beta"/>
</dbReference>
<dbReference type="AlphaFoldDB" id="A0A819BKL9"/>
<gene>
    <name evidence="2" type="ORF">UXM345_LOCUS4940</name>
</gene>
<dbReference type="SMART" id="SM00869">
    <property type="entry name" value="Autotransporter"/>
    <property type="match status" value="1"/>
</dbReference>
<dbReference type="Pfam" id="PF03797">
    <property type="entry name" value="Autotransporter"/>
    <property type="match status" value="1"/>
</dbReference>
<evidence type="ECO:0000313" key="3">
    <source>
        <dbReference type="Proteomes" id="UP000663842"/>
    </source>
</evidence>
<dbReference type="GO" id="GO:0019867">
    <property type="term" value="C:outer membrane"/>
    <property type="evidence" value="ECO:0007669"/>
    <property type="project" value="InterPro"/>
</dbReference>
<dbReference type="Pfam" id="PF04402">
    <property type="entry name" value="SIMPL"/>
    <property type="match status" value="1"/>
</dbReference>
<evidence type="ECO:0000313" key="2">
    <source>
        <dbReference type="EMBL" id="CAF3803273.1"/>
    </source>
</evidence>
<dbReference type="Proteomes" id="UP000663842">
    <property type="component" value="Unassembled WGS sequence"/>
</dbReference>
<proteinExistence type="predicted"/>
<comment type="caution">
    <text evidence="2">The sequence shown here is derived from an EMBL/GenBank/DDBJ whole genome shotgun (WGS) entry which is preliminary data.</text>
</comment>
<protein>
    <recommendedName>
        <fullName evidence="1">Autotransporter domain-containing protein</fullName>
    </recommendedName>
</protein>
<evidence type="ECO:0000259" key="1">
    <source>
        <dbReference type="PROSITE" id="PS51208"/>
    </source>
</evidence>
<dbReference type="NCBIfam" id="TIGR01414">
    <property type="entry name" value="autotrans_barl"/>
    <property type="match status" value="1"/>
</dbReference>
<dbReference type="InterPro" id="IPR006315">
    <property type="entry name" value="OM_autotransptr_brl_dom"/>
</dbReference>
<name>A0A819BKL9_9BILA</name>
<dbReference type="InterPro" id="IPR007497">
    <property type="entry name" value="SIMPL/DUF541"/>
</dbReference>
<reference evidence="2" key="1">
    <citation type="submission" date="2021-02" db="EMBL/GenBank/DDBJ databases">
        <authorList>
            <person name="Nowell W R."/>
        </authorList>
    </citation>
    <scope>NUCLEOTIDE SEQUENCE</scope>
</reference>
<sequence length="410" mass="45464">MSVNSQKAKGNSPGYKSRNNGITIGFDTLINDEMTIGIAFGYIDTKVNNKDSNFGDKTNAKSSLVSIYSITELLNNWYVQGQGILGQTKINNKESRNTKANPETAKADYKVSMYGLSLETGYHFPTKENFVVTPLVGLELGVIGKTRYQEYGTTNQNLLVKKGVDTKLIGSMGVAVAKNYNISGYNITPEVYGVIRHNLLNKTPAIDAKLENVKQLMVVRSARNTRTFYNLGLGITHAMKTSQVTLGYDCYLAYGDGSNKEDGTYLNLSVIEVKQVEPDLLIASLRYEIESESTKTLQNKINQTMKKALMIAEKKEELTISTEQYSVYKYSKPGKEGENGKEIWKGSQAIVIKGKSAEDILVLSGQLQEIGLVMSDLHDEVSLEKLEEVRTSIMENAINKLLSRAKKQLI</sequence>
<dbReference type="Gene3D" id="2.40.128.130">
    <property type="entry name" value="Autotransporter beta-domain"/>
    <property type="match status" value="1"/>
</dbReference>
<dbReference type="InterPro" id="IPR036709">
    <property type="entry name" value="Autotransporte_beta_dom_sf"/>
</dbReference>
<dbReference type="EMBL" id="CAJOBF010000351">
    <property type="protein sequence ID" value="CAF3803273.1"/>
    <property type="molecule type" value="Genomic_DNA"/>
</dbReference>
<accession>A0A819BKL9</accession>